<keyword evidence="8" id="KW-1185">Reference proteome</keyword>
<dbReference type="EMBL" id="RDQH01000333">
    <property type="protein sequence ID" value="RXH94474.1"/>
    <property type="molecule type" value="Genomic_DNA"/>
</dbReference>
<dbReference type="PROSITE" id="PS50985">
    <property type="entry name" value="GRAS"/>
    <property type="match status" value="1"/>
</dbReference>
<dbReference type="AlphaFoldDB" id="A0A498JKL3"/>
<evidence type="ECO:0000256" key="3">
    <source>
        <dbReference type="ARBA" id="ARBA00023163"/>
    </source>
</evidence>
<reference evidence="7 8" key="1">
    <citation type="submission" date="2018-10" db="EMBL/GenBank/DDBJ databases">
        <title>A high-quality apple genome assembly.</title>
        <authorList>
            <person name="Hu J."/>
        </authorList>
    </citation>
    <scope>NUCLEOTIDE SEQUENCE [LARGE SCALE GENOMIC DNA]</scope>
    <source>
        <strain evidence="8">cv. HFTH1</strain>
        <tissue evidence="7">Young leaf</tissue>
    </source>
</reference>
<evidence type="ECO:0000313" key="8">
    <source>
        <dbReference type="Proteomes" id="UP000290289"/>
    </source>
</evidence>
<name>A0A498JKL3_MALDO</name>
<comment type="subcellular location">
    <subcellularLocation>
        <location evidence="1">Nucleus</location>
    </subcellularLocation>
</comment>
<dbReference type="GO" id="GO:0005634">
    <property type="term" value="C:nucleus"/>
    <property type="evidence" value="ECO:0007669"/>
    <property type="project" value="UniProtKB-SubCell"/>
</dbReference>
<comment type="caution">
    <text evidence="7">The sequence shown here is derived from an EMBL/GenBank/DDBJ whole genome shotgun (WGS) entry which is preliminary data.</text>
</comment>
<dbReference type="InterPro" id="IPR005202">
    <property type="entry name" value="TF_GRAS"/>
</dbReference>
<evidence type="ECO:0000313" key="7">
    <source>
        <dbReference type="EMBL" id="RXH94474.1"/>
    </source>
</evidence>
<keyword evidence="4" id="KW-0539">Nucleus</keyword>
<keyword evidence="2" id="KW-0805">Transcription regulation</keyword>
<comment type="similarity">
    <text evidence="5">Belongs to the GRAS family.</text>
</comment>
<evidence type="ECO:0000256" key="1">
    <source>
        <dbReference type="ARBA" id="ARBA00004123"/>
    </source>
</evidence>
<gene>
    <name evidence="7" type="ORF">DVH24_024158</name>
</gene>
<evidence type="ECO:0000256" key="4">
    <source>
        <dbReference type="ARBA" id="ARBA00023242"/>
    </source>
</evidence>
<feature type="region of interest" description="Disordered" evidence="6">
    <location>
        <begin position="84"/>
        <end position="106"/>
    </location>
</feature>
<evidence type="ECO:0000256" key="5">
    <source>
        <dbReference type="PROSITE-ProRule" id="PRU01191"/>
    </source>
</evidence>
<keyword evidence="3" id="KW-0804">Transcription</keyword>
<organism evidence="7 8">
    <name type="scientific">Malus domestica</name>
    <name type="common">Apple</name>
    <name type="synonym">Pyrus malus</name>
    <dbReference type="NCBI Taxonomy" id="3750"/>
    <lineage>
        <taxon>Eukaryota</taxon>
        <taxon>Viridiplantae</taxon>
        <taxon>Streptophyta</taxon>
        <taxon>Embryophyta</taxon>
        <taxon>Tracheophyta</taxon>
        <taxon>Spermatophyta</taxon>
        <taxon>Magnoliopsida</taxon>
        <taxon>eudicotyledons</taxon>
        <taxon>Gunneridae</taxon>
        <taxon>Pentapetalae</taxon>
        <taxon>rosids</taxon>
        <taxon>fabids</taxon>
        <taxon>Rosales</taxon>
        <taxon>Rosaceae</taxon>
        <taxon>Amygdaloideae</taxon>
        <taxon>Maleae</taxon>
        <taxon>Malus</taxon>
    </lineage>
</organism>
<protein>
    <submittedName>
        <fullName evidence="7">Uncharacterized protein</fullName>
    </submittedName>
</protein>
<sequence>MLEMNVPHDAPERILIEREVFGKQAMNVIACEGSERLRDQTYRQWQVRNLRAGFTQFESRDFAKVSKGHPPSVICGIQRLYPEGSPSRNSQRPRLSPGHLSSSFSSISGRCGTTATTLSHQLYCIPRFPRSTANLFYPTELRFLIGNNPPKNLALLRFTPS</sequence>
<comment type="caution">
    <text evidence="5">Lacks conserved residue(s) required for the propagation of feature annotation.</text>
</comment>
<evidence type="ECO:0000256" key="6">
    <source>
        <dbReference type="SAM" id="MobiDB-lite"/>
    </source>
</evidence>
<proteinExistence type="inferred from homology"/>
<dbReference type="Pfam" id="PF03514">
    <property type="entry name" value="GRAS"/>
    <property type="match status" value="1"/>
</dbReference>
<accession>A0A498JKL3</accession>
<dbReference type="Proteomes" id="UP000290289">
    <property type="component" value="Chromosome 7"/>
</dbReference>
<evidence type="ECO:0000256" key="2">
    <source>
        <dbReference type="ARBA" id="ARBA00023015"/>
    </source>
</evidence>
<feature type="region of interest" description="SAW" evidence="5">
    <location>
        <begin position="30"/>
        <end position="111"/>
    </location>
</feature>